<evidence type="ECO:0000313" key="2">
    <source>
        <dbReference type="Proteomes" id="UP001597237"/>
    </source>
</evidence>
<organism evidence="1 2">
    <name type="scientific">Phenylobacterium terrae</name>
    <dbReference type="NCBI Taxonomy" id="2665495"/>
    <lineage>
        <taxon>Bacteria</taxon>
        <taxon>Pseudomonadati</taxon>
        <taxon>Pseudomonadota</taxon>
        <taxon>Alphaproteobacteria</taxon>
        <taxon>Caulobacterales</taxon>
        <taxon>Caulobacteraceae</taxon>
        <taxon>Phenylobacterium</taxon>
    </lineage>
</organism>
<dbReference type="Proteomes" id="UP001597237">
    <property type="component" value="Unassembled WGS sequence"/>
</dbReference>
<dbReference type="RefSeq" id="WP_377281941.1">
    <property type="nucleotide sequence ID" value="NZ_JBHRSI010000005.1"/>
</dbReference>
<gene>
    <name evidence="1" type="ORF">ACFSC0_16385</name>
</gene>
<dbReference type="SUPFAM" id="SSF53254">
    <property type="entry name" value="Phosphoglycerate mutase-like"/>
    <property type="match status" value="1"/>
</dbReference>
<dbReference type="Pfam" id="PF00300">
    <property type="entry name" value="His_Phos_1"/>
    <property type="match status" value="1"/>
</dbReference>
<dbReference type="CDD" id="cd07067">
    <property type="entry name" value="HP_PGM_like"/>
    <property type="match status" value="1"/>
</dbReference>
<evidence type="ECO:0000313" key="1">
    <source>
        <dbReference type="EMBL" id="MFD1784982.1"/>
    </source>
</evidence>
<keyword evidence="2" id="KW-1185">Reference proteome</keyword>
<proteinExistence type="predicted"/>
<name>A0ABW4N4C8_9CAUL</name>
<reference evidence="2" key="1">
    <citation type="journal article" date="2019" name="Int. J. Syst. Evol. Microbiol.">
        <title>The Global Catalogue of Microorganisms (GCM) 10K type strain sequencing project: providing services to taxonomists for standard genome sequencing and annotation.</title>
        <authorList>
            <consortium name="The Broad Institute Genomics Platform"/>
            <consortium name="The Broad Institute Genome Sequencing Center for Infectious Disease"/>
            <person name="Wu L."/>
            <person name="Ma J."/>
        </authorList>
    </citation>
    <scope>NUCLEOTIDE SEQUENCE [LARGE SCALE GENOMIC DNA]</scope>
    <source>
        <strain evidence="2">DFY28</strain>
    </source>
</reference>
<dbReference type="InterPro" id="IPR029033">
    <property type="entry name" value="His_PPase_superfam"/>
</dbReference>
<dbReference type="InterPro" id="IPR013078">
    <property type="entry name" value="His_Pase_superF_clade-1"/>
</dbReference>
<protein>
    <submittedName>
        <fullName evidence="1">Histidine phosphatase family protein</fullName>
    </submittedName>
</protein>
<dbReference type="Gene3D" id="3.40.50.1240">
    <property type="entry name" value="Phosphoglycerate mutase-like"/>
    <property type="match status" value="1"/>
</dbReference>
<sequence length="208" mass="22390">MGQADWRLLFVTHTEVVIDPHAPIESWPLSKVGRERMSRFAEALAGAGVTAVWSSAERKAMDGAQILGERLRISPKADAGLGENDRSATGYIAPPEFWEVVREFFARPDESIRGWETARAAQARIVAAAERVLAAEPAGRVVVVSHGGVARLLSAHAEGCAIGEEDRPTHPGGGSYRLFGGDRLRPLGPWRDIEKFGDGVGVGQVRSS</sequence>
<dbReference type="EMBL" id="JBHUEY010000006">
    <property type="protein sequence ID" value="MFD1784982.1"/>
    <property type="molecule type" value="Genomic_DNA"/>
</dbReference>
<comment type="caution">
    <text evidence="1">The sequence shown here is derived from an EMBL/GenBank/DDBJ whole genome shotgun (WGS) entry which is preliminary data.</text>
</comment>
<accession>A0ABW4N4C8</accession>